<dbReference type="InterPro" id="IPR017972">
    <property type="entry name" value="Cyt_P450_CS"/>
</dbReference>
<reference evidence="10 11" key="1">
    <citation type="submission" date="2024-01" db="EMBL/GenBank/DDBJ databases">
        <title>The genomes of 5 underutilized Papilionoideae crops provide insights into root nodulation and disease resistanc.</title>
        <authorList>
            <person name="Yuan L."/>
        </authorList>
    </citation>
    <scope>NUCLEOTIDE SEQUENCE [LARGE SCALE GENOMIC DNA]</scope>
    <source>
        <strain evidence="10">ZHUSHIDOU_FW_LH</strain>
        <tissue evidence="10">Leaf</tissue>
    </source>
</reference>
<name>A0AAN9HXQ1_CROPI</name>
<evidence type="ECO:0000256" key="3">
    <source>
        <dbReference type="ARBA" id="ARBA00022617"/>
    </source>
</evidence>
<dbReference type="GO" id="GO:0005506">
    <property type="term" value="F:iron ion binding"/>
    <property type="evidence" value="ECO:0007669"/>
    <property type="project" value="InterPro"/>
</dbReference>
<dbReference type="GO" id="GO:0006629">
    <property type="term" value="P:lipid metabolic process"/>
    <property type="evidence" value="ECO:0007669"/>
    <property type="project" value="UniProtKB-ARBA"/>
</dbReference>
<dbReference type="EMBL" id="JAYWIO010000006">
    <property type="protein sequence ID" value="KAK7258052.1"/>
    <property type="molecule type" value="Genomic_DNA"/>
</dbReference>
<evidence type="ECO:0000256" key="1">
    <source>
        <dbReference type="ARBA" id="ARBA00001971"/>
    </source>
</evidence>
<dbReference type="PROSITE" id="PS00086">
    <property type="entry name" value="CYTOCHROME_P450"/>
    <property type="match status" value="1"/>
</dbReference>
<keyword evidence="4 8" id="KW-0479">Metal-binding</keyword>
<keyword evidence="7 9" id="KW-0503">Monooxygenase</keyword>
<dbReference type="Gene3D" id="1.10.630.10">
    <property type="entry name" value="Cytochrome P450"/>
    <property type="match status" value="1"/>
</dbReference>
<evidence type="ECO:0000313" key="11">
    <source>
        <dbReference type="Proteomes" id="UP001372338"/>
    </source>
</evidence>
<dbReference type="Pfam" id="PF00067">
    <property type="entry name" value="p450"/>
    <property type="match status" value="1"/>
</dbReference>
<dbReference type="InterPro" id="IPR001128">
    <property type="entry name" value="Cyt_P450"/>
</dbReference>
<evidence type="ECO:0000256" key="8">
    <source>
        <dbReference type="PIRSR" id="PIRSR602401-1"/>
    </source>
</evidence>
<comment type="similarity">
    <text evidence="2 9">Belongs to the cytochrome P450 family.</text>
</comment>
<comment type="cofactor">
    <cofactor evidence="1 8">
        <name>heme</name>
        <dbReference type="ChEBI" id="CHEBI:30413"/>
    </cofactor>
</comment>
<evidence type="ECO:0000256" key="9">
    <source>
        <dbReference type="RuleBase" id="RU000461"/>
    </source>
</evidence>
<feature type="binding site" description="axial binding residue" evidence="8">
    <location>
        <position position="450"/>
    </location>
    <ligand>
        <name>heme</name>
        <dbReference type="ChEBI" id="CHEBI:30413"/>
    </ligand>
    <ligandPart>
        <name>Fe</name>
        <dbReference type="ChEBI" id="CHEBI:18248"/>
    </ligandPart>
</feature>
<evidence type="ECO:0000256" key="4">
    <source>
        <dbReference type="ARBA" id="ARBA00022723"/>
    </source>
</evidence>
<dbReference type="GO" id="GO:0004497">
    <property type="term" value="F:monooxygenase activity"/>
    <property type="evidence" value="ECO:0007669"/>
    <property type="project" value="UniProtKB-KW"/>
</dbReference>
<evidence type="ECO:0000256" key="7">
    <source>
        <dbReference type="ARBA" id="ARBA00023033"/>
    </source>
</evidence>
<evidence type="ECO:0008006" key="12">
    <source>
        <dbReference type="Google" id="ProtNLM"/>
    </source>
</evidence>
<evidence type="ECO:0000313" key="10">
    <source>
        <dbReference type="EMBL" id="KAK7258052.1"/>
    </source>
</evidence>
<dbReference type="InterPro" id="IPR036396">
    <property type="entry name" value="Cyt_P450_sf"/>
</dbReference>
<dbReference type="PANTHER" id="PTHR24296">
    <property type="entry name" value="CYTOCHROME P450"/>
    <property type="match status" value="1"/>
</dbReference>
<dbReference type="Proteomes" id="UP001372338">
    <property type="component" value="Unassembled WGS sequence"/>
</dbReference>
<gene>
    <name evidence="10" type="ORF">RIF29_32454</name>
</gene>
<dbReference type="InterPro" id="IPR002401">
    <property type="entry name" value="Cyt_P450_E_grp-I"/>
</dbReference>
<evidence type="ECO:0000256" key="5">
    <source>
        <dbReference type="ARBA" id="ARBA00023002"/>
    </source>
</evidence>
<evidence type="ECO:0000256" key="2">
    <source>
        <dbReference type="ARBA" id="ARBA00010617"/>
    </source>
</evidence>
<dbReference type="PRINTS" id="PR00385">
    <property type="entry name" value="P450"/>
</dbReference>
<keyword evidence="11" id="KW-1185">Reference proteome</keyword>
<keyword evidence="6 8" id="KW-0408">Iron</keyword>
<proteinExistence type="inferred from homology"/>
<dbReference type="CDD" id="cd11064">
    <property type="entry name" value="CYP86A"/>
    <property type="match status" value="1"/>
</dbReference>
<protein>
    <recommendedName>
        <fullName evidence="12">Cytochrome P450</fullName>
    </recommendedName>
</protein>
<dbReference type="GO" id="GO:0016705">
    <property type="term" value="F:oxidoreductase activity, acting on paired donors, with incorporation or reduction of molecular oxygen"/>
    <property type="evidence" value="ECO:0007669"/>
    <property type="project" value="InterPro"/>
</dbReference>
<sequence>MELLGCVGAFIILLFYFIHLWKGNRNTPIPNWPIIGMLVGVLRNLSNIHDYVTTVLKHHGGTLKFKGPWLTNMDFIITSDPMNVHHITSKNFGNYGKGSEFHEIFEVLGDGIFNSDFQKWKFHREILHSLFKRNNFESFVQQIIQKKLETCLLPCLGDASEERTQVDLQDIFQRFTFDNICTIVLGFDPNCLPNKLTELSEVAYEKAFNKLEDAILYRHILPRYIWKLQKWFEIGREKEFNESQRIVDQFLHECISSRREEQGKCNSNQVDKSNFDLLKVLEEEKGKEQIDDKFMRDTAFNLLAAGRDTISAGFCWFLWLVSTHPIVEAKILEEIRETYVTKGESWFASGVEELGKLVYLHGAICEALRLFPPVPFEHKCAINSDILPSGEHIKPNTKVLYSLYAMGRMEETWGKDCLEFKPERWISDNGSNIRIPSYKFIAFNAGPRSCLGKNISFIQMKMVAIALLWNFKMQVVEGHHVSPSVSIILHMKHGLKVNVTKRCI</sequence>
<dbReference type="AlphaFoldDB" id="A0AAN9HXQ1"/>
<accession>A0AAN9HXQ1</accession>
<comment type="caution">
    <text evidence="10">The sequence shown here is derived from an EMBL/GenBank/DDBJ whole genome shotgun (WGS) entry which is preliminary data.</text>
</comment>
<dbReference type="SUPFAM" id="SSF48264">
    <property type="entry name" value="Cytochrome P450"/>
    <property type="match status" value="1"/>
</dbReference>
<keyword evidence="3 8" id="KW-0349">Heme</keyword>
<dbReference type="GO" id="GO:0020037">
    <property type="term" value="F:heme binding"/>
    <property type="evidence" value="ECO:0007669"/>
    <property type="project" value="InterPro"/>
</dbReference>
<keyword evidence="5 9" id="KW-0560">Oxidoreductase</keyword>
<organism evidence="10 11">
    <name type="scientific">Crotalaria pallida</name>
    <name type="common">Smooth rattlebox</name>
    <name type="synonym">Crotalaria striata</name>
    <dbReference type="NCBI Taxonomy" id="3830"/>
    <lineage>
        <taxon>Eukaryota</taxon>
        <taxon>Viridiplantae</taxon>
        <taxon>Streptophyta</taxon>
        <taxon>Embryophyta</taxon>
        <taxon>Tracheophyta</taxon>
        <taxon>Spermatophyta</taxon>
        <taxon>Magnoliopsida</taxon>
        <taxon>eudicotyledons</taxon>
        <taxon>Gunneridae</taxon>
        <taxon>Pentapetalae</taxon>
        <taxon>rosids</taxon>
        <taxon>fabids</taxon>
        <taxon>Fabales</taxon>
        <taxon>Fabaceae</taxon>
        <taxon>Papilionoideae</taxon>
        <taxon>50 kb inversion clade</taxon>
        <taxon>genistoids sensu lato</taxon>
        <taxon>core genistoids</taxon>
        <taxon>Crotalarieae</taxon>
        <taxon>Crotalaria</taxon>
    </lineage>
</organism>
<evidence type="ECO:0000256" key="6">
    <source>
        <dbReference type="ARBA" id="ARBA00023004"/>
    </source>
</evidence>
<dbReference type="PRINTS" id="PR00463">
    <property type="entry name" value="EP450I"/>
</dbReference>